<proteinExistence type="predicted"/>
<dbReference type="GO" id="GO:0046983">
    <property type="term" value="F:protein dimerization activity"/>
    <property type="evidence" value="ECO:0007669"/>
    <property type="project" value="InterPro"/>
</dbReference>
<dbReference type="OrthoDB" id="1055148at2759"/>
<reference evidence="2" key="1">
    <citation type="submission" date="2015-07" db="EMBL/GenBank/DDBJ databases">
        <title>MeaNS - Measles Nucleotide Surveillance Program.</title>
        <authorList>
            <person name="Tran T."/>
            <person name="Druce J."/>
        </authorList>
    </citation>
    <scope>NUCLEOTIDE SEQUENCE</scope>
    <source>
        <strain evidence="2">UCB-OBI-ISO-001</strain>
        <tissue evidence="2">Gonad</tissue>
    </source>
</reference>
<name>A0A0L8G6U0_OCTBM</name>
<dbReference type="STRING" id="37653.A0A0L8G6U0"/>
<dbReference type="InterPro" id="IPR008906">
    <property type="entry name" value="HATC_C_dom"/>
</dbReference>
<gene>
    <name evidence="2" type="ORF">OCBIM_22038983mg</name>
</gene>
<organism evidence="2">
    <name type="scientific">Octopus bimaculoides</name>
    <name type="common">California two-spotted octopus</name>
    <dbReference type="NCBI Taxonomy" id="37653"/>
    <lineage>
        <taxon>Eukaryota</taxon>
        <taxon>Metazoa</taxon>
        <taxon>Spiralia</taxon>
        <taxon>Lophotrochozoa</taxon>
        <taxon>Mollusca</taxon>
        <taxon>Cephalopoda</taxon>
        <taxon>Coleoidea</taxon>
        <taxon>Octopodiformes</taxon>
        <taxon>Octopoda</taxon>
        <taxon>Incirrata</taxon>
        <taxon>Octopodidae</taxon>
        <taxon>Octopus</taxon>
    </lineage>
</organism>
<feature type="domain" description="HAT C-terminal dimerisation" evidence="1">
    <location>
        <begin position="125"/>
        <end position="156"/>
    </location>
</feature>
<evidence type="ECO:0000259" key="1">
    <source>
        <dbReference type="Pfam" id="PF05699"/>
    </source>
</evidence>
<dbReference type="EMBL" id="KQ423499">
    <property type="protein sequence ID" value="KOF72747.1"/>
    <property type="molecule type" value="Genomic_DNA"/>
</dbReference>
<sequence length="158" mass="18541">MDNKFDEFYSWVLNDVTEPPEQQSRHEEPEDLRTLFHNILDEIIVHIEQRFKMIKEFKFVELLNLKLFHTYEKQFLTETFSSLNVYKNILELDGLKCELKSVYAADFAKQVSSIQEVADIIWELELNQALAEVTKLLHLILTIPATSASSERSFTSLK</sequence>
<protein>
    <recommendedName>
        <fullName evidence="1">HAT C-terminal dimerisation domain-containing protein</fullName>
    </recommendedName>
</protein>
<dbReference type="Pfam" id="PF05699">
    <property type="entry name" value="Dimer_Tnp_hAT"/>
    <property type="match status" value="1"/>
</dbReference>
<accession>A0A0L8G6U0</accession>
<dbReference type="AlphaFoldDB" id="A0A0L8G6U0"/>
<evidence type="ECO:0000313" key="2">
    <source>
        <dbReference type="EMBL" id="KOF72747.1"/>
    </source>
</evidence>